<dbReference type="Proteomes" id="UP000887116">
    <property type="component" value="Unassembled WGS sequence"/>
</dbReference>
<comment type="caution">
    <text evidence="1">The sequence shown here is derived from an EMBL/GenBank/DDBJ whole genome shotgun (WGS) entry which is preliminary data.</text>
</comment>
<proteinExistence type="predicted"/>
<gene>
    <name evidence="1" type="ORF">TNCT_319491</name>
</gene>
<dbReference type="EMBL" id="BMAO01029143">
    <property type="protein sequence ID" value="GFR29685.1"/>
    <property type="molecule type" value="Genomic_DNA"/>
</dbReference>
<reference evidence="1" key="1">
    <citation type="submission" date="2020-07" db="EMBL/GenBank/DDBJ databases">
        <title>Multicomponent nature underlies the extraordinary mechanical properties of spider dragline silk.</title>
        <authorList>
            <person name="Kono N."/>
            <person name="Nakamura H."/>
            <person name="Mori M."/>
            <person name="Yoshida Y."/>
            <person name="Ohtoshi R."/>
            <person name="Malay A.D."/>
            <person name="Moran D.A.P."/>
            <person name="Tomita M."/>
            <person name="Numata K."/>
            <person name="Arakawa K."/>
        </authorList>
    </citation>
    <scope>NUCLEOTIDE SEQUENCE</scope>
</reference>
<keyword evidence="2" id="KW-1185">Reference proteome</keyword>
<evidence type="ECO:0000313" key="1">
    <source>
        <dbReference type="EMBL" id="GFR29685.1"/>
    </source>
</evidence>
<organism evidence="1 2">
    <name type="scientific">Trichonephila clavata</name>
    <name type="common">Joro spider</name>
    <name type="synonym">Nephila clavata</name>
    <dbReference type="NCBI Taxonomy" id="2740835"/>
    <lineage>
        <taxon>Eukaryota</taxon>
        <taxon>Metazoa</taxon>
        <taxon>Ecdysozoa</taxon>
        <taxon>Arthropoda</taxon>
        <taxon>Chelicerata</taxon>
        <taxon>Arachnida</taxon>
        <taxon>Araneae</taxon>
        <taxon>Araneomorphae</taxon>
        <taxon>Entelegynae</taxon>
        <taxon>Araneoidea</taxon>
        <taxon>Nephilidae</taxon>
        <taxon>Trichonephila</taxon>
    </lineage>
</organism>
<accession>A0A8X6JC45</accession>
<protein>
    <submittedName>
        <fullName evidence="1">Uncharacterized protein</fullName>
    </submittedName>
</protein>
<evidence type="ECO:0000313" key="2">
    <source>
        <dbReference type="Proteomes" id="UP000887116"/>
    </source>
</evidence>
<name>A0A8X6JC45_TRICU</name>
<dbReference type="AlphaFoldDB" id="A0A8X6JC45"/>
<sequence>MFMFLLFFFHPYTYERAVSEKAEEKNRNKFSSLFSFTSVRACLIQISCIIEYSIIALQMLQLLDMKFSLPSEDSHKLVLSAPDLKI</sequence>